<dbReference type="AlphaFoldDB" id="A0A7Y0FX64"/>
<dbReference type="PROSITE" id="PS51918">
    <property type="entry name" value="RADICAL_SAM"/>
    <property type="match status" value="1"/>
</dbReference>
<dbReference type="PANTHER" id="PTHR13932:SF9">
    <property type="entry name" value="COPROPORPHYRINOGEN III OXIDASE"/>
    <property type="match status" value="1"/>
</dbReference>
<dbReference type="InterPro" id="IPR007197">
    <property type="entry name" value="rSAM"/>
</dbReference>
<dbReference type="Proteomes" id="UP000541470">
    <property type="component" value="Unassembled WGS sequence"/>
</dbReference>
<dbReference type="Pfam" id="PF04055">
    <property type="entry name" value="Radical_SAM"/>
    <property type="match status" value="1"/>
</dbReference>
<dbReference type="InterPro" id="IPR006638">
    <property type="entry name" value="Elp3/MiaA/NifB-like_rSAM"/>
</dbReference>
<protein>
    <submittedName>
        <fullName evidence="7">Heme anaerobic degradation radical SAM methyltransferase ChuW/HutW</fullName>
    </submittedName>
</protein>
<organism evidence="7 8">
    <name type="scientific">Rhizobium terricola</name>
    <dbReference type="NCBI Taxonomy" id="2728849"/>
    <lineage>
        <taxon>Bacteria</taxon>
        <taxon>Pseudomonadati</taxon>
        <taxon>Pseudomonadota</taxon>
        <taxon>Alphaproteobacteria</taxon>
        <taxon>Hyphomicrobiales</taxon>
        <taxon>Rhizobiaceae</taxon>
        <taxon>Rhizobium/Agrobacterium group</taxon>
        <taxon>Rhizobium</taxon>
    </lineage>
</organism>
<keyword evidence="2" id="KW-0949">S-adenosyl-L-methionine</keyword>
<dbReference type="InterPro" id="IPR058240">
    <property type="entry name" value="rSAM_sf"/>
</dbReference>
<dbReference type="SFLD" id="SFLDG01065">
    <property type="entry name" value="anaerobic_coproporphyrinogen-I"/>
    <property type="match status" value="1"/>
</dbReference>
<dbReference type="GO" id="GO:0006779">
    <property type="term" value="P:porphyrin-containing compound biosynthetic process"/>
    <property type="evidence" value="ECO:0007669"/>
    <property type="project" value="TreeGrafter"/>
</dbReference>
<reference evidence="7 8" key="1">
    <citation type="submission" date="2020-04" db="EMBL/GenBank/DDBJ databases">
        <title>Rhizobium sp. S-51 isolated from soil.</title>
        <authorList>
            <person name="Dahal R.H."/>
        </authorList>
    </citation>
    <scope>NUCLEOTIDE SEQUENCE [LARGE SCALE GENOMIC DNA]</scope>
    <source>
        <strain evidence="7 8">S-51</strain>
    </source>
</reference>
<dbReference type="SMART" id="SM00729">
    <property type="entry name" value="Elp3"/>
    <property type="match status" value="1"/>
</dbReference>
<keyword evidence="3" id="KW-0479">Metal-binding</keyword>
<evidence type="ECO:0000313" key="7">
    <source>
        <dbReference type="EMBL" id="NML76227.1"/>
    </source>
</evidence>
<dbReference type="Gene3D" id="3.20.20.70">
    <property type="entry name" value="Aldolase class I"/>
    <property type="match status" value="1"/>
</dbReference>
<dbReference type="GO" id="GO:0008168">
    <property type="term" value="F:methyltransferase activity"/>
    <property type="evidence" value="ECO:0007669"/>
    <property type="project" value="UniProtKB-KW"/>
</dbReference>
<dbReference type="InterPro" id="IPR013785">
    <property type="entry name" value="Aldolase_TIM"/>
</dbReference>
<evidence type="ECO:0000256" key="4">
    <source>
        <dbReference type="ARBA" id="ARBA00023004"/>
    </source>
</evidence>
<feature type="domain" description="Radical SAM core" evidence="6">
    <location>
        <begin position="55"/>
        <end position="291"/>
    </location>
</feature>
<keyword evidence="8" id="KW-1185">Reference proteome</keyword>
<evidence type="ECO:0000256" key="5">
    <source>
        <dbReference type="ARBA" id="ARBA00023014"/>
    </source>
</evidence>
<dbReference type="SUPFAM" id="SSF102114">
    <property type="entry name" value="Radical SAM enzymes"/>
    <property type="match status" value="1"/>
</dbReference>
<dbReference type="InterPro" id="IPR026332">
    <property type="entry name" value="HutW"/>
</dbReference>
<gene>
    <name evidence="7" type="ORF">HHL25_19010</name>
</gene>
<dbReference type="EMBL" id="JABBGK010000005">
    <property type="protein sequence ID" value="NML76227.1"/>
    <property type="molecule type" value="Genomic_DNA"/>
</dbReference>
<dbReference type="PANTHER" id="PTHR13932">
    <property type="entry name" value="COPROPORPHYRINIGEN III OXIDASE"/>
    <property type="match status" value="1"/>
</dbReference>
<accession>A0A7Y0FX64</accession>
<keyword evidence="4" id="KW-0408">Iron</keyword>
<keyword evidence="5" id="KW-0411">Iron-sulfur</keyword>
<dbReference type="NCBIfam" id="TIGR04107">
    <property type="entry name" value="rSAM_HutW"/>
    <property type="match status" value="1"/>
</dbReference>
<dbReference type="SFLD" id="SFLDG01082">
    <property type="entry name" value="B12-binding_domain_containing"/>
    <property type="match status" value="1"/>
</dbReference>
<evidence type="ECO:0000313" key="8">
    <source>
        <dbReference type="Proteomes" id="UP000541470"/>
    </source>
</evidence>
<name>A0A7Y0FX64_9HYPH</name>
<dbReference type="CDD" id="cd01335">
    <property type="entry name" value="Radical_SAM"/>
    <property type="match status" value="1"/>
</dbReference>
<evidence type="ECO:0000259" key="6">
    <source>
        <dbReference type="PROSITE" id="PS51918"/>
    </source>
</evidence>
<sequence length="451" mass="49534">MTIDFAPYFANVTNDPLSRAFTARRAVMPFRGKRRVESDMVPSRWQEMLANHVDGSFGRGRLAYVHIPFCANHCLFCGFYRNAYTALAVGEYVDLLMRDIEREAQYAATQSEEITAIYLGGGTPSALTAAELSRLLLTLRRHLPVADGCEITVEGRIIHFDDEKVVACLEAGANRFSIGVQSFDTEVRRRQGRRASREEAITFLERLKRHDGAAVVIDLIYGLPGQSLDVWQRDLATAAAIAPDGIDLYGLNLIPGTPLFAAIQAGKFVTAPSLADLGRYYRIGSDFLNERSWRQVSNNHWARTPLERNRYNRMIKEGADCLAYGSGAGGTLGNLSFGLMGELSKFSEAVLAGQKPIGMLASSDSLRPLRNLIIGDLEMGRLDLPALDQAAGQAFSSDLHPLLEQWSSAGLLTRSGSAIDLTVAGRFWYANLITALHDFIEARVLPESAAA</sequence>
<dbReference type="InterPro" id="IPR034505">
    <property type="entry name" value="Coproporphyrinogen-III_oxidase"/>
</dbReference>
<comment type="caution">
    <text evidence="7">The sequence shown here is derived from an EMBL/GenBank/DDBJ whole genome shotgun (WGS) entry which is preliminary data.</text>
</comment>
<evidence type="ECO:0000256" key="3">
    <source>
        <dbReference type="ARBA" id="ARBA00022723"/>
    </source>
</evidence>
<comment type="cofactor">
    <cofactor evidence="1">
        <name>[4Fe-4S] cluster</name>
        <dbReference type="ChEBI" id="CHEBI:49883"/>
    </cofactor>
</comment>
<dbReference type="SFLD" id="SFLDF00311">
    <property type="entry name" value="heme_degradation_proteins_(Hut"/>
    <property type="match status" value="1"/>
</dbReference>
<dbReference type="GO" id="GO:0005737">
    <property type="term" value="C:cytoplasm"/>
    <property type="evidence" value="ECO:0007669"/>
    <property type="project" value="TreeGrafter"/>
</dbReference>
<evidence type="ECO:0000256" key="1">
    <source>
        <dbReference type="ARBA" id="ARBA00001966"/>
    </source>
</evidence>
<proteinExistence type="predicted"/>
<evidence type="ECO:0000256" key="2">
    <source>
        <dbReference type="ARBA" id="ARBA00022691"/>
    </source>
</evidence>
<dbReference type="GO" id="GO:0051539">
    <property type="term" value="F:4 iron, 4 sulfur cluster binding"/>
    <property type="evidence" value="ECO:0007669"/>
    <property type="project" value="TreeGrafter"/>
</dbReference>
<dbReference type="SFLD" id="SFLDS00029">
    <property type="entry name" value="Radical_SAM"/>
    <property type="match status" value="1"/>
</dbReference>
<dbReference type="GO" id="GO:0046872">
    <property type="term" value="F:metal ion binding"/>
    <property type="evidence" value="ECO:0007669"/>
    <property type="project" value="UniProtKB-KW"/>
</dbReference>
<keyword evidence="7" id="KW-0489">Methyltransferase</keyword>
<keyword evidence="7" id="KW-0808">Transferase</keyword>
<dbReference type="GO" id="GO:0032259">
    <property type="term" value="P:methylation"/>
    <property type="evidence" value="ECO:0007669"/>
    <property type="project" value="UniProtKB-KW"/>
</dbReference>